<name>M5TZY2_9BACT</name>
<dbReference type="Pfam" id="PF16124">
    <property type="entry name" value="RecQ_Zn_bind"/>
    <property type="match status" value="1"/>
</dbReference>
<feature type="domain" description="Helicase ATP-binding" evidence="19">
    <location>
        <begin position="81"/>
        <end position="249"/>
    </location>
</feature>
<dbReference type="CDD" id="cd17920">
    <property type="entry name" value="DEXHc_RecQ"/>
    <property type="match status" value="1"/>
</dbReference>
<keyword evidence="22" id="KW-1185">Reference proteome</keyword>
<keyword evidence="11" id="KW-0238">DNA-binding</keyword>
<evidence type="ECO:0000256" key="16">
    <source>
        <dbReference type="NCBIfam" id="TIGR01389"/>
    </source>
</evidence>
<evidence type="ECO:0000256" key="8">
    <source>
        <dbReference type="ARBA" id="ARBA00022806"/>
    </source>
</evidence>
<dbReference type="InterPro" id="IPR006293">
    <property type="entry name" value="DNA_helicase_ATP-dep_RecQ_bac"/>
</dbReference>
<dbReference type="GO" id="GO:0006281">
    <property type="term" value="P:DNA repair"/>
    <property type="evidence" value="ECO:0007669"/>
    <property type="project" value="UniProtKB-KW"/>
</dbReference>
<evidence type="ECO:0000256" key="5">
    <source>
        <dbReference type="ARBA" id="ARBA00022741"/>
    </source>
</evidence>
<dbReference type="GO" id="GO:0006310">
    <property type="term" value="P:DNA recombination"/>
    <property type="evidence" value="ECO:0007669"/>
    <property type="project" value="UniProtKB-UniRule"/>
</dbReference>
<accession>M5TZY2</accession>
<evidence type="ECO:0000313" key="22">
    <source>
        <dbReference type="Proteomes" id="UP000011885"/>
    </source>
</evidence>
<dbReference type="GO" id="GO:0043138">
    <property type="term" value="F:3'-5' DNA helicase activity"/>
    <property type="evidence" value="ECO:0007669"/>
    <property type="project" value="UniProtKB-EC"/>
</dbReference>
<dbReference type="GO" id="GO:0030894">
    <property type="term" value="C:replisome"/>
    <property type="evidence" value="ECO:0007669"/>
    <property type="project" value="TreeGrafter"/>
</dbReference>
<keyword evidence="13" id="KW-0234">DNA repair</keyword>
<keyword evidence="5" id="KW-0547">Nucleotide-binding</keyword>
<dbReference type="SMART" id="SM00341">
    <property type="entry name" value="HRDC"/>
    <property type="match status" value="1"/>
</dbReference>
<dbReference type="Pfam" id="PF09382">
    <property type="entry name" value="RQC"/>
    <property type="match status" value="1"/>
</dbReference>
<feature type="domain" description="HRDC" evidence="18">
    <location>
        <begin position="578"/>
        <end position="658"/>
    </location>
</feature>
<dbReference type="FunFam" id="3.40.50.300:FF:000296">
    <property type="entry name" value="ATP-dependent DNA helicase RecQ"/>
    <property type="match status" value="1"/>
</dbReference>
<dbReference type="Gene3D" id="3.40.50.300">
    <property type="entry name" value="P-loop containing nucleotide triphosphate hydrolases"/>
    <property type="match status" value="2"/>
</dbReference>
<evidence type="ECO:0000256" key="17">
    <source>
        <dbReference type="SAM" id="MobiDB-lite"/>
    </source>
</evidence>
<evidence type="ECO:0000256" key="6">
    <source>
        <dbReference type="ARBA" id="ARBA00022763"/>
    </source>
</evidence>
<keyword evidence="4" id="KW-0479">Metal-binding</keyword>
<dbReference type="Pfam" id="PF00271">
    <property type="entry name" value="Helicase_C"/>
    <property type="match status" value="1"/>
</dbReference>
<comment type="caution">
    <text evidence="21">The sequence shown here is derived from an EMBL/GenBank/DDBJ whole genome shotgun (WGS) entry which is preliminary data.</text>
</comment>
<dbReference type="InterPro" id="IPR018982">
    <property type="entry name" value="RQC_domain"/>
</dbReference>
<dbReference type="SMART" id="SM00956">
    <property type="entry name" value="RQC"/>
    <property type="match status" value="1"/>
</dbReference>
<dbReference type="Proteomes" id="UP000011885">
    <property type="component" value="Unassembled WGS sequence"/>
</dbReference>
<dbReference type="GO" id="GO:0016787">
    <property type="term" value="F:hydrolase activity"/>
    <property type="evidence" value="ECO:0007669"/>
    <property type="project" value="UniProtKB-KW"/>
</dbReference>
<dbReference type="NCBIfam" id="TIGR01389">
    <property type="entry name" value="recQ"/>
    <property type="match status" value="1"/>
</dbReference>
<dbReference type="Gene3D" id="1.10.10.10">
    <property type="entry name" value="Winged helix-like DNA-binding domain superfamily/Winged helix DNA-binding domain"/>
    <property type="match status" value="1"/>
</dbReference>
<sequence length="790" mass="86638">MESAVNDGQSTNGKRSESEPISPHANPENEGPASQINVKRTPVSANKGTETEKNDPIGSAKQILAKVWGFDEFRPLQEEAVVDVVQGRDSVVVLPTGGGKSLCYQVPALVREGMAVVVSPLISLMKDQVDGLVSNGVSAALVNSTQSDEQKRETAARIRRGEIDLLYLAPERLLTNRTLDFLTTVPISFFAIDEAHCVSNWGHDFRPEYRGLRILKQRFPSASVHAFTATASQRVRDDIAEQLDLVSPSVLVGNFDRPNLTYRMIRRDNALRQIMSVIDQHRDESGVVYCITRKEVEQTAAALSAEGISALPYHAGLDDATRQQNQDAFIREQVNVIVATVAFGMGIDKSNVRFVIHAGMPKSIEHYQQESGRAGRDGLASQCVLLYSGGDLMTWKRILELGDPSNVEEAMQNVRAMADLCTGVQCRHASIVNYFGQEFDADNCNACDVCLGELNLVDDPLTLSQKILSCVIRLKERYGVSYTVKVLTGSRDAKILESRHDQLSTYGLLGEHSVAAVRTWIDQLISQGFLERYGEYNVLRMTDSGRELLQRKGTVTLTQPAKSSGGRSARSSAADSWEGVDRGLFDRLRSIRSDLASQRKVPAYVIFGDAVLRDLARCRPSTLEKLSNVKGIGERKLADFGEVFLEEIDAYCGEHELSRDETIVVRSSGAVSGPPKPKGLKGAATEKEAFDLFSQGKSVAEVAKKMDRATSTVSGYLVRYLEEANVTNAAAWVAPDTIAVIEAAMGASEDGRLKPIYEAIAADRSVQDDVSYEEIRIVIACHRNRKTSTA</sequence>
<evidence type="ECO:0000256" key="1">
    <source>
        <dbReference type="ARBA" id="ARBA00001946"/>
    </source>
</evidence>
<evidence type="ECO:0000256" key="10">
    <source>
        <dbReference type="ARBA" id="ARBA00022840"/>
    </source>
</evidence>
<dbReference type="SUPFAM" id="SSF52540">
    <property type="entry name" value="P-loop containing nucleoside triphosphate hydrolases"/>
    <property type="match status" value="2"/>
</dbReference>
<keyword evidence="12" id="KW-0233">DNA recombination</keyword>
<keyword evidence="10" id="KW-0067">ATP-binding</keyword>
<dbReference type="PATRIC" id="fig|1263870.3.peg.4197"/>
<keyword evidence="6" id="KW-0227">DNA damage</keyword>
<comment type="cofactor">
    <cofactor evidence="1">
        <name>Mg(2+)</name>
        <dbReference type="ChEBI" id="CHEBI:18420"/>
    </cofactor>
</comment>
<evidence type="ECO:0000256" key="15">
    <source>
        <dbReference type="ARBA" id="ARBA00034617"/>
    </source>
</evidence>
<dbReference type="PANTHER" id="PTHR13710:SF105">
    <property type="entry name" value="ATP-DEPENDENT DNA HELICASE Q1"/>
    <property type="match status" value="1"/>
</dbReference>
<dbReference type="SUPFAM" id="SSF47819">
    <property type="entry name" value="HRDC-like"/>
    <property type="match status" value="1"/>
</dbReference>
<evidence type="ECO:0000256" key="13">
    <source>
        <dbReference type="ARBA" id="ARBA00023204"/>
    </source>
</evidence>
<dbReference type="InterPro" id="IPR011545">
    <property type="entry name" value="DEAD/DEAH_box_helicase_dom"/>
</dbReference>
<dbReference type="InterPro" id="IPR036388">
    <property type="entry name" value="WH-like_DNA-bd_sf"/>
</dbReference>
<dbReference type="EMBL" id="ANOH01000273">
    <property type="protein sequence ID" value="EMI54599.1"/>
    <property type="molecule type" value="Genomic_DNA"/>
</dbReference>
<dbReference type="CDD" id="cd18794">
    <property type="entry name" value="SF2_C_RecQ"/>
    <property type="match status" value="1"/>
</dbReference>
<keyword evidence="14" id="KW-0413">Isomerase</keyword>
<evidence type="ECO:0000313" key="21">
    <source>
        <dbReference type="EMBL" id="EMI54599.1"/>
    </source>
</evidence>
<keyword evidence="9" id="KW-0862">Zinc</keyword>
<dbReference type="EC" id="5.6.2.4" evidence="16"/>
<evidence type="ECO:0000259" key="20">
    <source>
        <dbReference type="PROSITE" id="PS51194"/>
    </source>
</evidence>
<comment type="catalytic activity">
    <reaction evidence="15">
        <text>Couples ATP hydrolysis with the unwinding of duplex DNA by translocating in the 3'-5' direction.</text>
        <dbReference type="EC" id="5.6.2.4"/>
    </reaction>
</comment>
<evidence type="ECO:0000256" key="7">
    <source>
        <dbReference type="ARBA" id="ARBA00022801"/>
    </source>
</evidence>
<gene>
    <name evidence="21" type="ORF">RSSM_03965</name>
</gene>
<evidence type="ECO:0000256" key="2">
    <source>
        <dbReference type="ARBA" id="ARBA00001947"/>
    </source>
</evidence>
<comment type="similarity">
    <text evidence="3">Belongs to the helicase family. RecQ subfamily.</text>
</comment>
<comment type="cofactor">
    <cofactor evidence="2">
        <name>Zn(2+)</name>
        <dbReference type="ChEBI" id="CHEBI:29105"/>
    </cofactor>
</comment>
<dbReference type="Pfam" id="PF14493">
    <property type="entry name" value="HTH_40"/>
    <property type="match status" value="1"/>
</dbReference>
<dbReference type="InterPro" id="IPR001650">
    <property type="entry name" value="Helicase_C-like"/>
</dbReference>
<reference evidence="21 22" key="1">
    <citation type="journal article" date="2013" name="Mar. Genomics">
        <title>Expression of sulfatases in Rhodopirellula baltica and the diversity of sulfatases in the genus Rhodopirellula.</title>
        <authorList>
            <person name="Wegner C.E."/>
            <person name="Richter-Heitmann T."/>
            <person name="Klindworth A."/>
            <person name="Klockow C."/>
            <person name="Richter M."/>
            <person name="Achstetter T."/>
            <person name="Glockner F.O."/>
            <person name="Harder J."/>
        </authorList>
    </citation>
    <scope>NUCLEOTIDE SEQUENCE [LARGE SCALE GENOMIC DNA]</scope>
    <source>
        <strain evidence="21 22">SM41</strain>
    </source>
</reference>
<dbReference type="InterPro" id="IPR014001">
    <property type="entry name" value="Helicase_ATP-bd"/>
</dbReference>
<dbReference type="PROSITE" id="PS51192">
    <property type="entry name" value="HELICASE_ATP_BIND_1"/>
    <property type="match status" value="1"/>
</dbReference>
<dbReference type="GO" id="GO:0009378">
    <property type="term" value="F:four-way junction helicase activity"/>
    <property type="evidence" value="ECO:0007669"/>
    <property type="project" value="TreeGrafter"/>
</dbReference>
<evidence type="ECO:0000256" key="3">
    <source>
        <dbReference type="ARBA" id="ARBA00005446"/>
    </source>
</evidence>
<feature type="domain" description="Helicase C-terminal" evidence="20">
    <location>
        <begin position="270"/>
        <end position="418"/>
    </location>
</feature>
<evidence type="ECO:0000259" key="19">
    <source>
        <dbReference type="PROSITE" id="PS51192"/>
    </source>
</evidence>
<dbReference type="GO" id="GO:0009432">
    <property type="term" value="P:SOS response"/>
    <property type="evidence" value="ECO:0007669"/>
    <property type="project" value="UniProtKB-UniRule"/>
</dbReference>
<dbReference type="PROSITE" id="PS51194">
    <property type="entry name" value="HELICASE_CTER"/>
    <property type="match status" value="1"/>
</dbReference>
<keyword evidence="8 21" id="KW-0347">Helicase</keyword>
<evidence type="ECO:0000256" key="9">
    <source>
        <dbReference type="ARBA" id="ARBA00022833"/>
    </source>
</evidence>
<dbReference type="InterPro" id="IPR010997">
    <property type="entry name" value="HRDC-like_sf"/>
</dbReference>
<evidence type="ECO:0000256" key="12">
    <source>
        <dbReference type="ARBA" id="ARBA00023172"/>
    </source>
</evidence>
<dbReference type="GO" id="GO:0005524">
    <property type="term" value="F:ATP binding"/>
    <property type="evidence" value="ECO:0007669"/>
    <property type="project" value="UniProtKB-KW"/>
</dbReference>
<dbReference type="InterPro" id="IPR002121">
    <property type="entry name" value="HRDC_dom"/>
</dbReference>
<feature type="region of interest" description="Disordered" evidence="17">
    <location>
        <begin position="1"/>
        <end position="56"/>
    </location>
</feature>
<organism evidence="21 22">
    <name type="scientific">Rhodopirellula sallentina SM41</name>
    <dbReference type="NCBI Taxonomy" id="1263870"/>
    <lineage>
        <taxon>Bacteria</taxon>
        <taxon>Pseudomonadati</taxon>
        <taxon>Planctomycetota</taxon>
        <taxon>Planctomycetia</taxon>
        <taxon>Pirellulales</taxon>
        <taxon>Pirellulaceae</taxon>
        <taxon>Rhodopirellula</taxon>
    </lineage>
</organism>
<dbReference type="Pfam" id="PF00570">
    <property type="entry name" value="HRDC"/>
    <property type="match status" value="1"/>
</dbReference>
<dbReference type="GO" id="GO:0003677">
    <property type="term" value="F:DNA binding"/>
    <property type="evidence" value="ECO:0007669"/>
    <property type="project" value="UniProtKB-KW"/>
</dbReference>
<dbReference type="Gene3D" id="1.10.150.80">
    <property type="entry name" value="HRDC domain"/>
    <property type="match status" value="1"/>
</dbReference>
<dbReference type="PROSITE" id="PS50967">
    <property type="entry name" value="HRDC"/>
    <property type="match status" value="1"/>
</dbReference>
<dbReference type="GO" id="GO:0043590">
    <property type="term" value="C:bacterial nucleoid"/>
    <property type="evidence" value="ECO:0007669"/>
    <property type="project" value="TreeGrafter"/>
</dbReference>
<dbReference type="SMART" id="SM00490">
    <property type="entry name" value="HELICc"/>
    <property type="match status" value="1"/>
</dbReference>
<dbReference type="NCBIfam" id="TIGR00614">
    <property type="entry name" value="recQ_fam"/>
    <property type="match status" value="1"/>
</dbReference>
<dbReference type="InterPro" id="IPR027417">
    <property type="entry name" value="P-loop_NTPase"/>
</dbReference>
<evidence type="ECO:0000256" key="14">
    <source>
        <dbReference type="ARBA" id="ARBA00023235"/>
    </source>
</evidence>
<dbReference type="InterPro" id="IPR004589">
    <property type="entry name" value="DNA_helicase_ATP-dep_RecQ"/>
</dbReference>
<dbReference type="AlphaFoldDB" id="M5TZY2"/>
<dbReference type="SMART" id="SM00487">
    <property type="entry name" value="DEXDc"/>
    <property type="match status" value="1"/>
</dbReference>
<evidence type="ECO:0000259" key="18">
    <source>
        <dbReference type="PROSITE" id="PS50967"/>
    </source>
</evidence>
<dbReference type="PANTHER" id="PTHR13710">
    <property type="entry name" value="DNA HELICASE RECQ FAMILY MEMBER"/>
    <property type="match status" value="1"/>
</dbReference>
<dbReference type="Pfam" id="PF00270">
    <property type="entry name" value="DEAD"/>
    <property type="match status" value="1"/>
</dbReference>
<dbReference type="InterPro" id="IPR044876">
    <property type="entry name" value="HRDC_dom_sf"/>
</dbReference>
<dbReference type="InterPro" id="IPR029491">
    <property type="entry name" value="Helicase_HTH"/>
</dbReference>
<dbReference type="GO" id="GO:0006260">
    <property type="term" value="P:DNA replication"/>
    <property type="evidence" value="ECO:0007669"/>
    <property type="project" value="InterPro"/>
</dbReference>
<dbReference type="GO" id="GO:0005737">
    <property type="term" value="C:cytoplasm"/>
    <property type="evidence" value="ECO:0007669"/>
    <property type="project" value="TreeGrafter"/>
</dbReference>
<evidence type="ECO:0000256" key="4">
    <source>
        <dbReference type="ARBA" id="ARBA00022723"/>
    </source>
</evidence>
<proteinExistence type="inferred from homology"/>
<feature type="compositionally biased region" description="Polar residues" evidence="17">
    <location>
        <begin position="32"/>
        <end position="48"/>
    </location>
</feature>
<protein>
    <recommendedName>
        <fullName evidence="16">DNA helicase RecQ</fullName>
        <ecNumber evidence="16">5.6.2.4</ecNumber>
    </recommendedName>
</protein>
<evidence type="ECO:0000256" key="11">
    <source>
        <dbReference type="ARBA" id="ARBA00023125"/>
    </source>
</evidence>
<dbReference type="GO" id="GO:0046872">
    <property type="term" value="F:metal ion binding"/>
    <property type="evidence" value="ECO:0007669"/>
    <property type="project" value="UniProtKB-KW"/>
</dbReference>
<dbReference type="InterPro" id="IPR032284">
    <property type="entry name" value="RecQ_Zn-bd"/>
</dbReference>
<dbReference type="FunFam" id="3.40.50.300:FF:000156">
    <property type="entry name" value="ATP-dependent DNA helicase recQ"/>
    <property type="match status" value="1"/>
</dbReference>
<keyword evidence="7" id="KW-0378">Hydrolase</keyword>
<feature type="compositionally biased region" description="Polar residues" evidence="17">
    <location>
        <begin position="1"/>
        <end position="13"/>
    </location>
</feature>